<sequence>MCFLLQLSLVPEGAPDEPPLVHERHPSAPLLPLPSDTCAPIFLDGPVDSSLVPVLGPTSVPPSPQTPLTAPADDCTRQSPEQPLPHASIPPTPTLPAAAPPMDNASLIPDITDPDAYAVPSQSRATSPVPTALDPDPDLCLDHDLDEHPTASPSPSPQRGHPASSPLSSPPSSPSPEKQQRRTHAPSLAPCSAGTKRLSPEEADDRDVDADTDVVDQASTTSAAPVRARSKRRRRDANADDKPWRDRKKLPHAPLNAPTTTPASTPSPDADTPEPCPHPALLGLLLETLALSRASSLTQSALVRTNPDLAPSSSPSSSAMLATTLRWAVHARVLGCVRSSGEALPPSYFYDPTIDPDHERGDLLRCLMPRAGKRRETMKYKQYYWAPVVVGRGRTRTWDVDWEE</sequence>
<dbReference type="AlphaFoldDB" id="A0AAD4LNC3"/>
<dbReference type="EMBL" id="JAKELL010000018">
    <property type="protein sequence ID" value="KAH8993447.1"/>
    <property type="molecule type" value="Genomic_DNA"/>
</dbReference>
<evidence type="ECO:0000313" key="2">
    <source>
        <dbReference type="EMBL" id="KAH8993447.1"/>
    </source>
</evidence>
<protein>
    <submittedName>
        <fullName evidence="2">Uncharacterized protein</fullName>
    </submittedName>
</protein>
<feature type="compositionally biased region" description="Basic and acidic residues" evidence="1">
    <location>
        <begin position="140"/>
        <end position="149"/>
    </location>
</feature>
<feature type="region of interest" description="Disordered" evidence="1">
    <location>
        <begin position="54"/>
        <end position="279"/>
    </location>
</feature>
<reference evidence="2" key="1">
    <citation type="submission" date="2022-01" db="EMBL/GenBank/DDBJ databases">
        <title>Comparative genomics reveals a dynamic genome evolution in the ectomycorrhizal milk-cap (Lactarius) mushrooms.</title>
        <authorList>
            <consortium name="DOE Joint Genome Institute"/>
            <person name="Lebreton A."/>
            <person name="Tang N."/>
            <person name="Kuo A."/>
            <person name="LaButti K."/>
            <person name="Drula E."/>
            <person name="Barry K."/>
            <person name="Clum A."/>
            <person name="Lipzen A."/>
            <person name="Mousain D."/>
            <person name="Ng V."/>
            <person name="Wang R."/>
            <person name="Wang X."/>
            <person name="Dai Y."/>
            <person name="Henrissat B."/>
            <person name="Grigoriev I.V."/>
            <person name="Guerin-Laguette A."/>
            <person name="Yu F."/>
            <person name="Martin F.M."/>
        </authorList>
    </citation>
    <scope>NUCLEOTIDE SEQUENCE</scope>
    <source>
        <strain evidence="2">QP</strain>
    </source>
</reference>
<gene>
    <name evidence="2" type="ORF">EDB92DRAFT_405388</name>
</gene>
<organism evidence="2 3">
    <name type="scientific">Lactarius akahatsu</name>
    <dbReference type="NCBI Taxonomy" id="416441"/>
    <lineage>
        <taxon>Eukaryota</taxon>
        <taxon>Fungi</taxon>
        <taxon>Dikarya</taxon>
        <taxon>Basidiomycota</taxon>
        <taxon>Agaricomycotina</taxon>
        <taxon>Agaricomycetes</taxon>
        <taxon>Russulales</taxon>
        <taxon>Russulaceae</taxon>
        <taxon>Lactarius</taxon>
    </lineage>
</organism>
<accession>A0AAD4LNC3</accession>
<proteinExistence type="predicted"/>
<feature type="compositionally biased region" description="Low complexity" evidence="1">
    <location>
        <begin position="257"/>
        <end position="270"/>
    </location>
</feature>
<feature type="compositionally biased region" description="Polar residues" evidence="1">
    <location>
        <begin position="120"/>
        <end position="129"/>
    </location>
</feature>
<keyword evidence="3" id="KW-1185">Reference proteome</keyword>
<comment type="caution">
    <text evidence="2">The sequence shown here is derived from an EMBL/GenBank/DDBJ whole genome shotgun (WGS) entry which is preliminary data.</text>
</comment>
<evidence type="ECO:0000256" key="1">
    <source>
        <dbReference type="SAM" id="MobiDB-lite"/>
    </source>
</evidence>
<feature type="compositionally biased region" description="Acidic residues" evidence="1">
    <location>
        <begin position="201"/>
        <end position="214"/>
    </location>
</feature>
<evidence type="ECO:0000313" key="3">
    <source>
        <dbReference type="Proteomes" id="UP001201163"/>
    </source>
</evidence>
<dbReference type="Proteomes" id="UP001201163">
    <property type="component" value="Unassembled WGS sequence"/>
</dbReference>
<name>A0AAD4LNC3_9AGAM</name>
<feature type="compositionally biased region" description="Low complexity" evidence="1">
    <location>
        <begin position="215"/>
        <end position="227"/>
    </location>
</feature>